<dbReference type="GO" id="GO:0005886">
    <property type="term" value="C:plasma membrane"/>
    <property type="evidence" value="ECO:0007669"/>
    <property type="project" value="UniProtKB-SubCell"/>
</dbReference>
<reference evidence="9 10" key="1">
    <citation type="submission" date="2016-09" db="EMBL/GenBank/DDBJ databases">
        <authorList>
            <person name="Capua I."/>
            <person name="De Benedictis P."/>
            <person name="Joannis T."/>
            <person name="Lombin L.H."/>
            <person name="Cattoli G."/>
        </authorList>
    </citation>
    <scope>NUCLEOTIDE SEQUENCE [LARGE SCALE GENOMIC DNA]</scope>
    <source>
        <strain evidence="9 10">ISLP-3</strain>
    </source>
</reference>
<keyword evidence="2 7" id="KW-0813">Transport</keyword>
<dbReference type="RefSeq" id="WP_093185653.1">
    <property type="nucleotide sequence ID" value="NZ_FMYH01000008.1"/>
</dbReference>
<evidence type="ECO:0000256" key="6">
    <source>
        <dbReference type="ARBA" id="ARBA00023136"/>
    </source>
</evidence>
<comment type="similarity">
    <text evidence="7">Belongs to the binding-protein-dependent transport system permease family.</text>
</comment>
<dbReference type="CDD" id="cd06261">
    <property type="entry name" value="TM_PBP2"/>
    <property type="match status" value="1"/>
</dbReference>
<feature type="transmembrane region" description="Helical" evidence="7">
    <location>
        <begin position="74"/>
        <end position="96"/>
    </location>
</feature>
<evidence type="ECO:0000313" key="9">
    <source>
        <dbReference type="EMBL" id="SDD53105.1"/>
    </source>
</evidence>
<organism evidence="9 10">
    <name type="scientific">Sanguibacter gelidistatuariae</name>
    <dbReference type="NCBI Taxonomy" id="1814289"/>
    <lineage>
        <taxon>Bacteria</taxon>
        <taxon>Bacillati</taxon>
        <taxon>Actinomycetota</taxon>
        <taxon>Actinomycetes</taxon>
        <taxon>Micrococcales</taxon>
        <taxon>Sanguibacteraceae</taxon>
        <taxon>Sanguibacter</taxon>
    </lineage>
</organism>
<gene>
    <name evidence="9" type="ORF">SAMN05216410_3441</name>
</gene>
<keyword evidence="10" id="KW-1185">Reference proteome</keyword>
<evidence type="ECO:0000256" key="5">
    <source>
        <dbReference type="ARBA" id="ARBA00022989"/>
    </source>
</evidence>
<keyword evidence="3" id="KW-1003">Cell membrane</keyword>
<feature type="transmembrane region" description="Helical" evidence="7">
    <location>
        <begin position="12"/>
        <end position="31"/>
    </location>
</feature>
<evidence type="ECO:0000259" key="8">
    <source>
        <dbReference type="PROSITE" id="PS50928"/>
    </source>
</evidence>
<dbReference type="GO" id="GO:0055085">
    <property type="term" value="P:transmembrane transport"/>
    <property type="evidence" value="ECO:0007669"/>
    <property type="project" value="InterPro"/>
</dbReference>
<dbReference type="AlphaFoldDB" id="A0A1G6VJM1"/>
<evidence type="ECO:0000256" key="1">
    <source>
        <dbReference type="ARBA" id="ARBA00004651"/>
    </source>
</evidence>
<evidence type="ECO:0000256" key="3">
    <source>
        <dbReference type="ARBA" id="ARBA00022475"/>
    </source>
</evidence>
<feature type="transmembrane region" description="Helical" evidence="7">
    <location>
        <begin position="141"/>
        <end position="161"/>
    </location>
</feature>
<protein>
    <submittedName>
        <fullName evidence="9">Raffinose/stachyose/melibiose transport system permease protein</fullName>
    </submittedName>
</protein>
<dbReference type="EMBL" id="FMYH01000008">
    <property type="protein sequence ID" value="SDD53105.1"/>
    <property type="molecule type" value="Genomic_DNA"/>
</dbReference>
<keyword evidence="4 7" id="KW-0812">Transmembrane</keyword>
<dbReference type="PROSITE" id="PS50928">
    <property type="entry name" value="ABC_TM1"/>
    <property type="match status" value="1"/>
</dbReference>
<dbReference type="Gene3D" id="1.10.3720.10">
    <property type="entry name" value="MetI-like"/>
    <property type="match status" value="1"/>
</dbReference>
<evidence type="ECO:0000256" key="7">
    <source>
        <dbReference type="RuleBase" id="RU363032"/>
    </source>
</evidence>
<dbReference type="InterPro" id="IPR000515">
    <property type="entry name" value="MetI-like"/>
</dbReference>
<dbReference type="OrthoDB" id="61122at2"/>
<keyword evidence="5 7" id="KW-1133">Transmembrane helix</keyword>
<feature type="transmembrane region" description="Helical" evidence="7">
    <location>
        <begin position="236"/>
        <end position="260"/>
    </location>
</feature>
<evidence type="ECO:0000313" key="10">
    <source>
        <dbReference type="Proteomes" id="UP000199039"/>
    </source>
</evidence>
<accession>A0A1G6VJM1</accession>
<feature type="transmembrane region" description="Helical" evidence="7">
    <location>
        <begin position="108"/>
        <end position="129"/>
    </location>
</feature>
<sequence>MSRTTSRPNVLAGTGGWLWLAVIIVPIYYIVVTSFRPRSDYYAENPLSFPAHPTLDAYRQVLENDFLRYFGNSLFVTVVSVVAILAVALTAAYVVVRSASARARRIFQVFLLGIAIPIQATIVPVYYLIIKLGLYDTLWALILPSIAFAIPLSVLILTNFLRDVPKELFESMTVDGAGELRTLWSLALPLSKPAIVTVGVYNGLTVWNGFLFPLVLTQSASTRVVPLSLWSYQGEFTMNVPAVLAAVVLSVVPILAAYILGRRQLVSGLTAGFGK</sequence>
<keyword evidence="6 7" id="KW-0472">Membrane</keyword>
<comment type="subcellular location">
    <subcellularLocation>
        <location evidence="1 7">Cell membrane</location>
        <topology evidence="1 7">Multi-pass membrane protein</topology>
    </subcellularLocation>
</comment>
<dbReference type="InterPro" id="IPR035906">
    <property type="entry name" value="MetI-like_sf"/>
</dbReference>
<feature type="domain" description="ABC transmembrane type-1" evidence="8">
    <location>
        <begin position="70"/>
        <end position="261"/>
    </location>
</feature>
<proteinExistence type="inferred from homology"/>
<dbReference type="Proteomes" id="UP000199039">
    <property type="component" value="Unassembled WGS sequence"/>
</dbReference>
<dbReference type="STRING" id="1814289.SAMN05216410_3441"/>
<dbReference type="PANTHER" id="PTHR43744:SF12">
    <property type="entry name" value="ABC TRANSPORTER PERMEASE PROTEIN MG189-RELATED"/>
    <property type="match status" value="1"/>
</dbReference>
<evidence type="ECO:0000256" key="2">
    <source>
        <dbReference type="ARBA" id="ARBA00022448"/>
    </source>
</evidence>
<name>A0A1G6VJM1_9MICO</name>
<dbReference type="SUPFAM" id="SSF161098">
    <property type="entry name" value="MetI-like"/>
    <property type="match status" value="1"/>
</dbReference>
<dbReference type="Pfam" id="PF00528">
    <property type="entry name" value="BPD_transp_1"/>
    <property type="match status" value="1"/>
</dbReference>
<dbReference type="PANTHER" id="PTHR43744">
    <property type="entry name" value="ABC TRANSPORTER PERMEASE PROTEIN MG189-RELATED-RELATED"/>
    <property type="match status" value="1"/>
</dbReference>
<evidence type="ECO:0000256" key="4">
    <source>
        <dbReference type="ARBA" id="ARBA00022692"/>
    </source>
</evidence>